<evidence type="ECO:0000256" key="1">
    <source>
        <dbReference type="SAM" id="MobiDB-lite"/>
    </source>
</evidence>
<accession>A0A8K0UKC4</accession>
<name>A0A8K0UKC4_9AGAR</name>
<proteinExistence type="predicted"/>
<reference evidence="2" key="1">
    <citation type="journal article" date="2021" name="New Phytol.">
        <title>Evolutionary innovations through gain and loss of genes in the ectomycorrhizal Boletales.</title>
        <authorList>
            <person name="Wu G."/>
            <person name="Miyauchi S."/>
            <person name="Morin E."/>
            <person name="Kuo A."/>
            <person name="Drula E."/>
            <person name="Varga T."/>
            <person name="Kohler A."/>
            <person name="Feng B."/>
            <person name="Cao Y."/>
            <person name="Lipzen A."/>
            <person name="Daum C."/>
            <person name="Hundley H."/>
            <person name="Pangilinan J."/>
            <person name="Johnson J."/>
            <person name="Barry K."/>
            <person name="LaButti K."/>
            <person name="Ng V."/>
            <person name="Ahrendt S."/>
            <person name="Min B."/>
            <person name="Choi I.G."/>
            <person name="Park H."/>
            <person name="Plett J.M."/>
            <person name="Magnuson J."/>
            <person name="Spatafora J.W."/>
            <person name="Nagy L.G."/>
            <person name="Henrissat B."/>
            <person name="Grigoriev I.V."/>
            <person name="Yang Z.L."/>
            <person name="Xu J."/>
            <person name="Martin F.M."/>
        </authorList>
    </citation>
    <scope>NUCLEOTIDE SEQUENCE</scope>
    <source>
        <strain evidence="2">KKN 215</strain>
    </source>
</reference>
<sequence length="121" mass="12669">MHASQPQLVSAHSSTCSQSSSHTPSRGAVNAPVSSHTTSADSSCVNHGAPQCCHCGWRGAHAPTCPFNRPPLRRCRIALVSHLATSLVSPPPTAITATFATNIAHRFIHSPRGVVPREGSC</sequence>
<comment type="caution">
    <text evidence="2">The sequence shown here is derived from an EMBL/GenBank/DDBJ whole genome shotgun (WGS) entry which is preliminary data.</text>
</comment>
<evidence type="ECO:0000313" key="2">
    <source>
        <dbReference type="EMBL" id="KAH8094734.1"/>
    </source>
</evidence>
<feature type="compositionally biased region" description="Low complexity" evidence="1">
    <location>
        <begin position="10"/>
        <end position="25"/>
    </location>
</feature>
<evidence type="ECO:0000313" key="3">
    <source>
        <dbReference type="Proteomes" id="UP000813824"/>
    </source>
</evidence>
<keyword evidence="3" id="KW-1185">Reference proteome</keyword>
<dbReference type="OrthoDB" id="2919358at2759"/>
<feature type="region of interest" description="Disordered" evidence="1">
    <location>
        <begin position="1"/>
        <end position="44"/>
    </location>
</feature>
<dbReference type="EMBL" id="JAEVFJ010000025">
    <property type="protein sequence ID" value="KAH8094734.1"/>
    <property type="molecule type" value="Genomic_DNA"/>
</dbReference>
<dbReference type="AlphaFoldDB" id="A0A8K0UKC4"/>
<dbReference type="Proteomes" id="UP000813824">
    <property type="component" value="Unassembled WGS sequence"/>
</dbReference>
<protein>
    <submittedName>
        <fullName evidence="2">Uncharacterized protein</fullName>
    </submittedName>
</protein>
<feature type="compositionally biased region" description="Polar residues" evidence="1">
    <location>
        <begin position="32"/>
        <end position="44"/>
    </location>
</feature>
<gene>
    <name evidence="2" type="ORF">BXZ70DRAFT_356494</name>
</gene>
<organism evidence="2 3">
    <name type="scientific">Cristinia sonorae</name>
    <dbReference type="NCBI Taxonomy" id="1940300"/>
    <lineage>
        <taxon>Eukaryota</taxon>
        <taxon>Fungi</taxon>
        <taxon>Dikarya</taxon>
        <taxon>Basidiomycota</taxon>
        <taxon>Agaricomycotina</taxon>
        <taxon>Agaricomycetes</taxon>
        <taxon>Agaricomycetidae</taxon>
        <taxon>Agaricales</taxon>
        <taxon>Pleurotineae</taxon>
        <taxon>Stephanosporaceae</taxon>
        <taxon>Cristinia</taxon>
    </lineage>
</organism>